<dbReference type="AlphaFoldDB" id="A0AAX4PIE9"/>
<protein>
    <recommendedName>
        <fullName evidence="3">LAGLIDADG homing endonuclease</fullName>
    </recommendedName>
</protein>
<dbReference type="Proteomes" id="UP001472866">
    <property type="component" value="Chromosome 14"/>
</dbReference>
<keyword evidence="2" id="KW-1185">Reference proteome</keyword>
<accession>A0AAX4PIE9</accession>
<evidence type="ECO:0008006" key="3">
    <source>
        <dbReference type="Google" id="ProtNLM"/>
    </source>
</evidence>
<name>A0AAX4PIE9_9CHLO</name>
<gene>
    <name evidence="1" type="ORF">HKI87_14g76630</name>
</gene>
<evidence type="ECO:0000313" key="1">
    <source>
        <dbReference type="EMBL" id="WZN66100.1"/>
    </source>
</evidence>
<proteinExistence type="predicted"/>
<dbReference type="PANTHER" id="PTHR35373">
    <property type="entry name" value="PROTEIN CBG16894"/>
    <property type="match status" value="1"/>
</dbReference>
<evidence type="ECO:0000313" key="2">
    <source>
        <dbReference type="Proteomes" id="UP001472866"/>
    </source>
</evidence>
<dbReference type="EMBL" id="CP151514">
    <property type="protein sequence ID" value="WZN66100.1"/>
    <property type="molecule type" value="Genomic_DNA"/>
</dbReference>
<sequence length="119" mass="13879">MSLLYEDQYVKITDEGVEIKWYYFPTAQSKFIAFSDVKCFRLEPKNLFTSKGWGMGMSNVWWACDTIRQFSNEQRRFLSLTVGEESCSNPRKGFSCENLKKVQDIMREQAGRNFIGGEC</sequence>
<dbReference type="PANTHER" id="PTHR35373:SF3">
    <property type="entry name" value="ACTIVATOR OF HSP90 ATPASE HOMOLOG 1-LIKE PROTEIN"/>
    <property type="match status" value="1"/>
</dbReference>
<organism evidence="1 2">
    <name type="scientific">Chloropicon roscoffensis</name>
    <dbReference type="NCBI Taxonomy" id="1461544"/>
    <lineage>
        <taxon>Eukaryota</taxon>
        <taxon>Viridiplantae</taxon>
        <taxon>Chlorophyta</taxon>
        <taxon>Chloropicophyceae</taxon>
        <taxon>Chloropicales</taxon>
        <taxon>Chloropicaceae</taxon>
        <taxon>Chloropicon</taxon>
    </lineage>
</organism>
<reference evidence="1 2" key="1">
    <citation type="submission" date="2024-03" db="EMBL/GenBank/DDBJ databases">
        <title>Complete genome sequence of the green alga Chloropicon roscoffensis RCC1871.</title>
        <authorList>
            <person name="Lemieux C."/>
            <person name="Pombert J.-F."/>
            <person name="Otis C."/>
            <person name="Turmel M."/>
        </authorList>
    </citation>
    <scope>NUCLEOTIDE SEQUENCE [LARGE SCALE GENOMIC DNA]</scope>
    <source>
        <strain evidence="1 2">RCC1871</strain>
    </source>
</reference>